<feature type="region of interest" description="Disordered" evidence="3">
    <location>
        <begin position="44"/>
        <end position="144"/>
    </location>
</feature>
<dbReference type="AlphaFoldDB" id="A0AAD2CR58"/>
<dbReference type="InterPro" id="IPR051601">
    <property type="entry name" value="Serine_prot/Carboxylest_S33"/>
</dbReference>
<evidence type="ECO:0000256" key="2">
    <source>
        <dbReference type="ARBA" id="ARBA00022801"/>
    </source>
</evidence>
<feature type="chain" id="PRO_5041909345" description="AB hydrolase-1 domain-containing protein" evidence="4">
    <location>
        <begin position="18"/>
        <end position="716"/>
    </location>
</feature>
<evidence type="ECO:0000256" key="1">
    <source>
        <dbReference type="ARBA" id="ARBA00010088"/>
    </source>
</evidence>
<comment type="similarity">
    <text evidence="1">Belongs to the peptidase S33 family.</text>
</comment>
<feature type="compositionally biased region" description="Polar residues" evidence="3">
    <location>
        <begin position="49"/>
        <end position="60"/>
    </location>
</feature>
<organism evidence="5 6">
    <name type="scientific">Cylindrotheca closterium</name>
    <dbReference type="NCBI Taxonomy" id="2856"/>
    <lineage>
        <taxon>Eukaryota</taxon>
        <taxon>Sar</taxon>
        <taxon>Stramenopiles</taxon>
        <taxon>Ochrophyta</taxon>
        <taxon>Bacillariophyta</taxon>
        <taxon>Bacillariophyceae</taxon>
        <taxon>Bacillariophycidae</taxon>
        <taxon>Bacillariales</taxon>
        <taxon>Bacillariaceae</taxon>
        <taxon>Cylindrotheca</taxon>
    </lineage>
</organism>
<feature type="compositionally biased region" description="Low complexity" evidence="3">
    <location>
        <begin position="87"/>
        <end position="102"/>
    </location>
</feature>
<feature type="signal peptide" evidence="4">
    <location>
        <begin position="1"/>
        <end position="17"/>
    </location>
</feature>
<evidence type="ECO:0000313" key="6">
    <source>
        <dbReference type="Proteomes" id="UP001295423"/>
    </source>
</evidence>
<keyword evidence="6" id="KW-1185">Reference proteome</keyword>
<gene>
    <name evidence="5" type="ORF">CYCCA115_LOCUS8090</name>
</gene>
<dbReference type="EMBL" id="CAKOGP040001112">
    <property type="protein sequence ID" value="CAJ1942724.1"/>
    <property type="molecule type" value="Genomic_DNA"/>
</dbReference>
<reference evidence="5" key="1">
    <citation type="submission" date="2023-08" db="EMBL/GenBank/DDBJ databases">
        <authorList>
            <person name="Audoor S."/>
            <person name="Bilcke G."/>
        </authorList>
    </citation>
    <scope>NUCLEOTIDE SEQUENCE</scope>
</reference>
<keyword evidence="2" id="KW-0378">Hydrolase</keyword>
<dbReference type="PANTHER" id="PTHR43248">
    <property type="entry name" value="2-SUCCINYL-6-HYDROXY-2,4-CYCLOHEXADIENE-1-CARBOXYLATE SYNTHASE"/>
    <property type="match status" value="1"/>
</dbReference>
<accession>A0AAD2CR58</accession>
<dbReference type="InterPro" id="IPR029058">
    <property type="entry name" value="AB_hydrolase_fold"/>
</dbReference>
<protein>
    <recommendedName>
        <fullName evidence="7">AB hydrolase-1 domain-containing protein</fullName>
    </recommendedName>
</protein>
<name>A0AAD2CR58_9STRA</name>
<proteinExistence type="inferred from homology"/>
<evidence type="ECO:0000313" key="5">
    <source>
        <dbReference type="EMBL" id="CAJ1942724.1"/>
    </source>
</evidence>
<dbReference type="Proteomes" id="UP001295423">
    <property type="component" value="Unassembled WGS sequence"/>
</dbReference>
<dbReference type="Gene3D" id="3.40.50.1820">
    <property type="entry name" value="alpha/beta hydrolase"/>
    <property type="match status" value="1"/>
</dbReference>
<evidence type="ECO:0000256" key="4">
    <source>
        <dbReference type="SAM" id="SignalP"/>
    </source>
</evidence>
<evidence type="ECO:0008006" key="7">
    <source>
        <dbReference type="Google" id="ProtNLM"/>
    </source>
</evidence>
<evidence type="ECO:0000256" key="3">
    <source>
        <dbReference type="SAM" id="MobiDB-lite"/>
    </source>
</evidence>
<dbReference type="GO" id="GO:0016787">
    <property type="term" value="F:hydrolase activity"/>
    <property type="evidence" value="ECO:0007669"/>
    <property type="project" value="UniProtKB-KW"/>
</dbReference>
<dbReference type="SUPFAM" id="SSF53474">
    <property type="entry name" value="alpha/beta-Hydrolases"/>
    <property type="match status" value="1"/>
</dbReference>
<sequence length="716" mass="78500">MKFQSTLLFALLRSTRALSSTTTCARHPRSSPLSFALANRGGGGGGGLLSSQRLSATPSPDDNDEPNRIPATGWNHNPPKEDSKFWQNNNQNNDSNSGINGDRPQEEEKPKKLRTGWLHNTEPAKAKSKTSDPAGGKGGGSTTTNLAQERLKQAMALQEQNHRIVGPPTFHACGDGRQVVVTEHKISVPIYRNQERSPRMDVAFSVVEEVKDLDTQSWFQSLLQSPNPFQRATQYVQKANLKDAKGMCLYLQGGPGFGSPQPIAGLGFSAGSSWAAKALGTYSRIVLMDQRGTGKSTPITKQTLEQRFPDLFLFDGSSGGGSTTTTTTTTTTTQDALESQFAQRPEDHAKFLAALSQATEYMAQFRADNIVKDAEAIKSALLVPLEPGSPAPGPLPYGCAIGQSFGGFCMMSYLSLMEHPPTICLLTGGIAPMLTPAYEAYSGLWERVKERSLQYYDMYPGDIKMVKMIVKKLLEEPQRLPSGGTLTARRFLQLGMGLGGSPSAFASLHNKLANAFVQENDQIVFTRAFLKSFDAEQPFGDYPIYYFMHESIYADGPENSPTNWAANRAYQNKIQTPSDFDYKLTSGMDSDAKPVIFFGEMVFPWMSEDYAECGDVGCQHLVNSLATKTDWPNLYNGEHMRQVLDDGRSRAASASYLDDMYVDWDCAKKVLSRGGPLEKCKAYVTNEYQHSGLRDDGAKIFAKLHGMAMGSVRTPS</sequence>
<dbReference type="PANTHER" id="PTHR43248:SF2">
    <property type="entry name" value="PROLYL AMINOPEPTIDASE"/>
    <property type="match status" value="1"/>
</dbReference>
<keyword evidence="4" id="KW-0732">Signal</keyword>
<comment type="caution">
    <text evidence="5">The sequence shown here is derived from an EMBL/GenBank/DDBJ whole genome shotgun (WGS) entry which is preliminary data.</text>
</comment>